<dbReference type="Gene3D" id="3.30.70.270">
    <property type="match status" value="1"/>
</dbReference>
<dbReference type="InterPro" id="IPR043128">
    <property type="entry name" value="Rev_trsase/Diguanyl_cyclase"/>
</dbReference>
<keyword evidence="4" id="KW-1185">Reference proteome</keyword>
<proteinExistence type="predicted"/>
<dbReference type="InterPro" id="IPR050469">
    <property type="entry name" value="Diguanylate_Cyclase"/>
</dbReference>
<comment type="caution">
    <text evidence="3">The sequence shown here is derived from an EMBL/GenBank/DDBJ whole genome shotgun (WGS) entry which is preliminary data.</text>
</comment>
<dbReference type="Proteomes" id="UP000236569">
    <property type="component" value="Unassembled WGS sequence"/>
</dbReference>
<dbReference type="SMART" id="SM00267">
    <property type="entry name" value="GGDEF"/>
    <property type="match status" value="1"/>
</dbReference>
<dbReference type="CDD" id="cd01949">
    <property type="entry name" value="GGDEF"/>
    <property type="match status" value="1"/>
</dbReference>
<keyword evidence="1" id="KW-0812">Transmembrane</keyword>
<protein>
    <submittedName>
        <fullName evidence="3">Diguanylate cyclase</fullName>
    </submittedName>
</protein>
<reference evidence="4" key="1">
    <citation type="submission" date="2018-01" db="EMBL/GenBank/DDBJ databases">
        <title>Draft Genome Sequence of the Radioresistant Bacterium Deinococcus aerius TR0125, Isolated from the Higher Atmosphere above Japan.</title>
        <authorList>
            <person name="Satoh K."/>
            <person name="Arai H."/>
            <person name="Sanzen T."/>
            <person name="Kawaguchi Y."/>
            <person name="Hayashi H."/>
            <person name="Yokobori S."/>
            <person name="Yamagishi A."/>
            <person name="Oono Y."/>
            <person name="Narumi I."/>
        </authorList>
    </citation>
    <scope>NUCLEOTIDE SEQUENCE [LARGE SCALE GENOMIC DNA]</scope>
    <source>
        <strain evidence="4">TR0125</strain>
    </source>
</reference>
<dbReference type="GO" id="GO:0052621">
    <property type="term" value="F:diguanylate cyclase activity"/>
    <property type="evidence" value="ECO:0007669"/>
    <property type="project" value="TreeGrafter"/>
</dbReference>
<dbReference type="PANTHER" id="PTHR45138:SF9">
    <property type="entry name" value="DIGUANYLATE CYCLASE DGCM-RELATED"/>
    <property type="match status" value="1"/>
</dbReference>
<gene>
    <name evidence="3" type="ORF">DAERI_080093</name>
</gene>
<organism evidence="3 4">
    <name type="scientific">Deinococcus aerius</name>
    <dbReference type="NCBI Taxonomy" id="200253"/>
    <lineage>
        <taxon>Bacteria</taxon>
        <taxon>Thermotogati</taxon>
        <taxon>Deinococcota</taxon>
        <taxon>Deinococci</taxon>
        <taxon>Deinococcales</taxon>
        <taxon>Deinococcaceae</taxon>
        <taxon>Deinococcus</taxon>
    </lineage>
</organism>
<dbReference type="SUPFAM" id="SSF55073">
    <property type="entry name" value="Nucleotide cyclase"/>
    <property type="match status" value="1"/>
</dbReference>
<dbReference type="InterPro" id="IPR029787">
    <property type="entry name" value="Nucleotide_cyclase"/>
</dbReference>
<dbReference type="InterPro" id="IPR000160">
    <property type="entry name" value="GGDEF_dom"/>
</dbReference>
<dbReference type="EMBL" id="BFAG01000008">
    <property type="protein sequence ID" value="GBF06302.1"/>
    <property type="molecule type" value="Genomic_DNA"/>
</dbReference>
<keyword evidence="1" id="KW-0472">Membrane</keyword>
<dbReference type="GO" id="GO:0005886">
    <property type="term" value="C:plasma membrane"/>
    <property type="evidence" value="ECO:0007669"/>
    <property type="project" value="TreeGrafter"/>
</dbReference>
<keyword evidence="1" id="KW-1133">Transmembrane helix</keyword>
<dbReference type="GO" id="GO:0043709">
    <property type="term" value="P:cell adhesion involved in single-species biofilm formation"/>
    <property type="evidence" value="ECO:0007669"/>
    <property type="project" value="TreeGrafter"/>
</dbReference>
<dbReference type="GO" id="GO:1902201">
    <property type="term" value="P:negative regulation of bacterial-type flagellum-dependent cell motility"/>
    <property type="evidence" value="ECO:0007669"/>
    <property type="project" value="TreeGrafter"/>
</dbReference>
<dbReference type="AlphaFoldDB" id="A0A2I9CWE9"/>
<dbReference type="NCBIfam" id="TIGR00254">
    <property type="entry name" value="GGDEF"/>
    <property type="match status" value="1"/>
</dbReference>
<dbReference type="PANTHER" id="PTHR45138">
    <property type="entry name" value="REGULATORY COMPONENTS OF SENSORY TRANSDUCTION SYSTEM"/>
    <property type="match status" value="1"/>
</dbReference>
<dbReference type="PROSITE" id="PS50887">
    <property type="entry name" value="GGDEF"/>
    <property type="match status" value="1"/>
</dbReference>
<evidence type="ECO:0000313" key="3">
    <source>
        <dbReference type="EMBL" id="GBF06302.1"/>
    </source>
</evidence>
<evidence type="ECO:0000256" key="1">
    <source>
        <dbReference type="SAM" id="Phobius"/>
    </source>
</evidence>
<sequence>MWTRLGWHLRTLLVVAGLVSLARLCGQALGADFSAQFPYLPFFSFIALCAYLRRGWGGLYATALSALLIRVADTSSPVPVLSLTVFALQGLVITGVIASLHLLNRRLGQSLAELRQVNAELAEVQAELNVAAFSDTLTHLGNRRAFEGDLESCYAAVQAGNFGFCLALLDLDGLKQVNDTQGHLRGDALLRAFASSLQSALPSQVRLYRFGGDEFAVIWPELPASEVHRIVQAVRNAEHFTRDLGFPLVGASLGVVCVPDETRTVLEALELGDRRLYEQKNLRGRSRVA</sequence>
<name>A0A2I9CWE9_9DEIO</name>
<dbReference type="Pfam" id="PF00990">
    <property type="entry name" value="GGDEF"/>
    <property type="match status" value="1"/>
</dbReference>
<feature type="domain" description="GGDEF" evidence="2">
    <location>
        <begin position="162"/>
        <end position="289"/>
    </location>
</feature>
<feature type="transmembrane region" description="Helical" evidence="1">
    <location>
        <begin position="40"/>
        <end position="68"/>
    </location>
</feature>
<accession>A0A2I9CWE9</accession>
<evidence type="ECO:0000313" key="4">
    <source>
        <dbReference type="Proteomes" id="UP000236569"/>
    </source>
</evidence>
<evidence type="ECO:0000259" key="2">
    <source>
        <dbReference type="PROSITE" id="PS50887"/>
    </source>
</evidence>
<feature type="transmembrane region" description="Helical" evidence="1">
    <location>
        <begin position="80"/>
        <end position="103"/>
    </location>
</feature>